<reference evidence="3 4" key="1">
    <citation type="submission" date="2017-07" db="EMBL/GenBank/DDBJ databases">
        <title>Leptospira spp. isolated from tropical soils.</title>
        <authorList>
            <person name="Thibeaux R."/>
            <person name="Iraola G."/>
            <person name="Ferres I."/>
            <person name="Bierque E."/>
            <person name="Girault D."/>
            <person name="Soupe-Gilbert M.-E."/>
            <person name="Picardeau M."/>
            <person name="Goarant C."/>
        </authorList>
    </citation>
    <scope>NUCLEOTIDE SEQUENCE [LARGE SCALE GENOMIC DNA]</scope>
    <source>
        <strain evidence="2 4">FH1-B-B1</strain>
        <strain evidence="1 3">FH1-B-C1</strain>
    </source>
</reference>
<organism evidence="2 4">
    <name type="scientific">Leptospira perolatii</name>
    <dbReference type="NCBI Taxonomy" id="2023191"/>
    <lineage>
        <taxon>Bacteria</taxon>
        <taxon>Pseudomonadati</taxon>
        <taxon>Spirochaetota</taxon>
        <taxon>Spirochaetia</taxon>
        <taxon>Leptospirales</taxon>
        <taxon>Leptospiraceae</taxon>
        <taxon>Leptospira</taxon>
    </lineage>
</organism>
<evidence type="ECO:0000313" key="2">
    <source>
        <dbReference type="EMBL" id="PJZ73869.1"/>
    </source>
</evidence>
<dbReference type="Proteomes" id="UP000231962">
    <property type="component" value="Unassembled WGS sequence"/>
</dbReference>
<name>A0A2M9ZPH0_9LEPT</name>
<evidence type="ECO:0000313" key="3">
    <source>
        <dbReference type="Proteomes" id="UP000231962"/>
    </source>
</evidence>
<sequence>MQTPANPNGECLSSASAAQICLNASADLSGTVTESVLSQLFSGSASITTYSQYCSALLSSDSFVRFSEKAKECVMVCNKEYWQDLNSQSLCGGQSADLISGSSTGTLSCIRICTSVSGP</sequence>
<accession>A0A2M9ZPH0</accession>
<dbReference type="AlphaFoldDB" id="A0A2M9ZPH0"/>
<protein>
    <submittedName>
        <fullName evidence="2">Uncharacterized protein</fullName>
    </submittedName>
</protein>
<evidence type="ECO:0000313" key="1">
    <source>
        <dbReference type="EMBL" id="PJZ70658.1"/>
    </source>
</evidence>
<dbReference type="EMBL" id="NPDZ01000003">
    <property type="protein sequence ID" value="PJZ73869.1"/>
    <property type="molecule type" value="Genomic_DNA"/>
</dbReference>
<proteinExistence type="predicted"/>
<comment type="caution">
    <text evidence="2">The sequence shown here is derived from an EMBL/GenBank/DDBJ whole genome shotgun (WGS) entry which is preliminary data.</text>
</comment>
<keyword evidence="3" id="KW-1185">Reference proteome</keyword>
<gene>
    <name evidence="1" type="ORF">CH360_03750</name>
    <name evidence="2" type="ORF">CH373_06890</name>
</gene>
<dbReference type="EMBL" id="NPDY01000002">
    <property type="protein sequence ID" value="PJZ70658.1"/>
    <property type="molecule type" value="Genomic_DNA"/>
</dbReference>
<evidence type="ECO:0000313" key="4">
    <source>
        <dbReference type="Proteomes" id="UP000231990"/>
    </source>
</evidence>
<dbReference type="Proteomes" id="UP000231990">
    <property type="component" value="Unassembled WGS sequence"/>
</dbReference>